<name>U2R9C0_EUBRA</name>
<evidence type="ECO:0000259" key="1">
    <source>
        <dbReference type="PROSITE" id="PS50943"/>
    </source>
</evidence>
<reference evidence="2 3" key="1">
    <citation type="submission" date="2013-06" db="EMBL/GenBank/DDBJ databases">
        <authorList>
            <person name="Weinstock G."/>
            <person name="Sodergren E."/>
            <person name="Lobos E.A."/>
            <person name="Fulton L."/>
            <person name="Fulton R."/>
            <person name="Courtney L."/>
            <person name="Fronick C."/>
            <person name="O'Laughlin M."/>
            <person name="Godfrey J."/>
            <person name="Wilson R.M."/>
            <person name="Miner T."/>
            <person name="Farmer C."/>
            <person name="Delehaunty K."/>
            <person name="Cordes M."/>
            <person name="Minx P."/>
            <person name="Tomlinson C."/>
            <person name="Chen J."/>
            <person name="Wollam A."/>
            <person name="Pepin K.H."/>
            <person name="Bhonagiri V."/>
            <person name="Zhang X."/>
            <person name="Warren W."/>
            <person name="Mitreva M."/>
            <person name="Mardis E.R."/>
            <person name="Wilson R.K."/>
        </authorList>
    </citation>
    <scope>NUCLEOTIDE SEQUENCE [LARGE SCALE GENOMIC DNA]</scope>
    <source>
        <strain evidence="2 3">ATCC 29099</strain>
    </source>
</reference>
<accession>U2R9C0</accession>
<keyword evidence="3" id="KW-1185">Reference proteome</keyword>
<evidence type="ECO:0000313" key="3">
    <source>
        <dbReference type="Proteomes" id="UP000016608"/>
    </source>
</evidence>
<dbReference type="Gene3D" id="1.10.260.40">
    <property type="entry name" value="lambda repressor-like DNA-binding domains"/>
    <property type="match status" value="1"/>
</dbReference>
<dbReference type="GO" id="GO:0003677">
    <property type="term" value="F:DNA binding"/>
    <property type="evidence" value="ECO:0007669"/>
    <property type="project" value="InterPro"/>
</dbReference>
<gene>
    <name evidence="2" type="ORF">HMPREF0373_01414</name>
</gene>
<dbReference type="CDD" id="cd00093">
    <property type="entry name" value="HTH_XRE"/>
    <property type="match status" value="1"/>
</dbReference>
<sequence length="88" mass="9999">MSYFKTGGLCMARIIDTDNKNLIGNKVKILRKKKHMSQQQLSDKLETLAIYICRGSISRIEDGSRTVTDIELYGLSQVLATPIEDFFK</sequence>
<dbReference type="Pfam" id="PF01381">
    <property type="entry name" value="HTH_3"/>
    <property type="match status" value="1"/>
</dbReference>
<dbReference type="eggNOG" id="COG1396">
    <property type="taxonomic scope" value="Bacteria"/>
</dbReference>
<proteinExistence type="predicted"/>
<dbReference type="InterPro" id="IPR001387">
    <property type="entry name" value="Cro/C1-type_HTH"/>
</dbReference>
<dbReference type="PROSITE" id="PS50943">
    <property type="entry name" value="HTH_CROC1"/>
    <property type="match status" value="1"/>
</dbReference>
<dbReference type="SMART" id="SM00530">
    <property type="entry name" value="HTH_XRE"/>
    <property type="match status" value="1"/>
</dbReference>
<organism evidence="2 3">
    <name type="scientific">Eubacterium ramulus ATCC 29099</name>
    <dbReference type="NCBI Taxonomy" id="1256908"/>
    <lineage>
        <taxon>Bacteria</taxon>
        <taxon>Bacillati</taxon>
        <taxon>Bacillota</taxon>
        <taxon>Clostridia</taxon>
        <taxon>Eubacteriales</taxon>
        <taxon>Eubacteriaceae</taxon>
        <taxon>Eubacterium</taxon>
    </lineage>
</organism>
<dbReference type="InterPro" id="IPR010982">
    <property type="entry name" value="Lambda_DNA-bd_dom_sf"/>
</dbReference>
<evidence type="ECO:0000313" key="2">
    <source>
        <dbReference type="EMBL" id="ERK47302.1"/>
    </source>
</evidence>
<protein>
    <recommendedName>
        <fullName evidence="1">HTH cro/C1-type domain-containing protein</fullName>
    </recommendedName>
</protein>
<dbReference type="Proteomes" id="UP000016608">
    <property type="component" value="Unassembled WGS sequence"/>
</dbReference>
<dbReference type="SUPFAM" id="SSF47413">
    <property type="entry name" value="lambda repressor-like DNA-binding domains"/>
    <property type="match status" value="1"/>
</dbReference>
<dbReference type="PATRIC" id="fig|1256908.3.peg.1313"/>
<feature type="domain" description="HTH cro/C1-type" evidence="1">
    <location>
        <begin position="27"/>
        <end position="86"/>
    </location>
</feature>
<comment type="caution">
    <text evidence="2">The sequence shown here is derived from an EMBL/GenBank/DDBJ whole genome shotgun (WGS) entry which is preliminary data.</text>
</comment>
<dbReference type="AlphaFoldDB" id="U2R9C0"/>
<dbReference type="EMBL" id="AWVJ01000089">
    <property type="protein sequence ID" value="ERK47302.1"/>
    <property type="molecule type" value="Genomic_DNA"/>
</dbReference>
<dbReference type="HOGENOM" id="CLU_066192_38_0_9"/>